<feature type="region of interest" description="Disordered" evidence="1">
    <location>
        <begin position="59"/>
        <end position="122"/>
    </location>
</feature>
<proteinExistence type="predicted"/>
<dbReference type="EMBL" id="CM010718">
    <property type="protein sequence ID" value="RZC59724.1"/>
    <property type="molecule type" value="Genomic_DNA"/>
</dbReference>
<feature type="compositionally biased region" description="Basic and acidic residues" evidence="1">
    <location>
        <begin position="109"/>
        <end position="120"/>
    </location>
</feature>
<evidence type="ECO:0000256" key="1">
    <source>
        <dbReference type="SAM" id="MobiDB-lite"/>
    </source>
</evidence>
<evidence type="ECO:0000313" key="2">
    <source>
        <dbReference type="EMBL" id="RZC59724.1"/>
    </source>
</evidence>
<feature type="region of interest" description="Disordered" evidence="1">
    <location>
        <begin position="1"/>
        <end position="43"/>
    </location>
</feature>
<organism evidence="2 3">
    <name type="scientific">Papaver somniferum</name>
    <name type="common">Opium poppy</name>
    <dbReference type="NCBI Taxonomy" id="3469"/>
    <lineage>
        <taxon>Eukaryota</taxon>
        <taxon>Viridiplantae</taxon>
        <taxon>Streptophyta</taxon>
        <taxon>Embryophyta</taxon>
        <taxon>Tracheophyta</taxon>
        <taxon>Spermatophyta</taxon>
        <taxon>Magnoliopsida</taxon>
        <taxon>Ranunculales</taxon>
        <taxon>Papaveraceae</taxon>
        <taxon>Papaveroideae</taxon>
        <taxon>Papaver</taxon>
    </lineage>
</organism>
<name>A0A4Y7JF05_PAPSO</name>
<dbReference type="Proteomes" id="UP000316621">
    <property type="component" value="Chromosome 4"/>
</dbReference>
<evidence type="ECO:0000313" key="3">
    <source>
        <dbReference type="Proteomes" id="UP000316621"/>
    </source>
</evidence>
<reference evidence="2 3" key="1">
    <citation type="journal article" date="2018" name="Science">
        <title>The opium poppy genome and morphinan production.</title>
        <authorList>
            <person name="Guo L."/>
            <person name="Winzer T."/>
            <person name="Yang X."/>
            <person name="Li Y."/>
            <person name="Ning Z."/>
            <person name="He Z."/>
            <person name="Teodor R."/>
            <person name="Lu Y."/>
            <person name="Bowser T.A."/>
            <person name="Graham I.A."/>
            <person name="Ye K."/>
        </authorList>
    </citation>
    <scope>NUCLEOTIDE SEQUENCE [LARGE SCALE GENOMIC DNA]</scope>
    <source>
        <strain evidence="3">cv. HN1</strain>
        <tissue evidence="2">Leaves</tissue>
    </source>
</reference>
<gene>
    <name evidence="2" type="ORF">C5167_007030</name>
</gene>
<dbReference type="AlphaFoldDB" id="A0A4Y7JF05"/>
<sequence>MRPSLPQVSDEEHPKPRRRTPLQTSSSMAGDYKNPGDTVSSDPAFARSYRICSEFSADDTPKKLVKKDPDHSYVDSDKRQTYSESYVTPSDTRKASSRDSSLVPSGKDLLSRRGSQRDDEWSSDLLGCCAEPALEKMVLQTQFSQVRTPVAVTPLPTGIVAYHLGGHLHPHPQQILSFPIPTIAWDEAKCFPKLYDAIPAPATMASWTKNDCKETWEPTTTNAATTSEACASMVKYHRNLTECGYRALIFRGCKQKKVVPAMKRMCFSGIPCWVYLQGYDNNLIILTIKIVNGYNHQSQQLPVFYSLDHITPFIYSSPFLLSLMMLVLPVMRSSLLRSGFGFDELGLLKQIQITFVCLYLGYDKLGHPSLNPYESLWVIRFHHYN</sequence>
<dbReference type="Gramene" id="RZC59724">
    <property type="protein sequence ID" value="RZC59724"/>
    <property type="gene ID" value="C5167_007030"/>
</dbReference>
<accession>A0A4Y7JF05</accession>
<keyword evidence="3" id="KW-1185">Reference proteome</keyword>
<feature type="compositionally biased region" description="Basic and acidic residues" evidence="1">
    <location>
        <begin position="59"/>
        <end position="81"/>
    </location>
</feature>
<protein>
    <submittedName>
        <fullName evidence="2">Uncharacterized protein</fullName>
    </submittedName>
</protein>